<feature type="transmembrane region" description="Helical" evidence="1">
    <location>
        <begin position="258"/>
        <end position="274"/>
    </location>
</feature>
<dbReference type="GO" id="GO:0016746">
    <property type="term" value="F:acyltransferase activity"/>
    <property type="evidence" value="ECO:0007669"/>
    <property type="project" value="UniProtKB-KW"/>
</dbReference>
<dbReference type="EMBL" id="JBHTMK010000064">
    <property type="protein sequence ID" value="MFD1373128.1"/>
    <property type="molecule type" value="Genomic_DNA"/>
</dbReference>
<keyword evidence="1" id="KW-0472">Membrane</keyword>
<name>A0ABW4ASC2_9ACTN</name>
<keyword evidence="1" id="KW-0812">Transmembrane</keyword>
<dbReference type="InterPro" id="IPR002656">
    <property type="entry name" value="Acyl_transf_3_dom"/>
</dbReference>
<feature type="transmembrane region" description="Helical" evidence="1">
    <location>
        <begin position="162"/>
        <end position="179"/>
    </location>
</feature>
<evidence type="ECO:0000259" key="2">
    <source>
        <dbReference type="Pfam" id="PF01757"/>
    </source>
</evidence>
<feature type="transmembrane region" description="Helical" evidence="1">
    <location>
        <begin position="185"/>
        <end position="205"/>
    </location>
</feature>
<accession>A0ABW4ASC2</accession>
<keyword evidence="3" id="KW-0012">Acyltransferase</keyword>
<dbReference type="RefSeq" id="WP_317796871.1">
    <property type="nucleotide sequence ID" value="NZ_AP028461.1"/>
</dbReference>
<dbReference type="Pfam" id="PF01757">
    <property type="entry name" value="Acyl_transf_3"/>
    <property type="match status" value="1"/>
</dbReference>
<feature type="transmembrane region" description="Helical" evidence="1">
    <location>
        <begin position="217"/>
        <end position="238"/>
    </location>
</feature>
<evidence type="ECO:0000313" key="3">
    <source>
        <dbReference type="EMBL" id="MFD1373128.1"/>
    </source>
</evidence>
<feature type="domain" description="Acyltransferase 3" evidence="2">
    <location>
        <begin position="19"/>
        <end position="353"/>
    </location>
</feature>
<feature type="transmembrane region" description="Helical" evidence="1">
    <location>
        <begin position="135"/>
        <end position="155"/>
    </location>
</feature>
<feature type="transmembrane region" description="Helical" evidence="1">
    <location>
        <begin position="308"/>
        <end position="326"/>
    </location>
</feature>
<feature type="transmembrane region" description="Helical" evidence="1">
    <location>
        <begin position="21"/>
        <end position="41"/>
    </location>
</feature>
<proteinExistence type="predicted"/>
<feature type="transmembrane region" description="Helical" evidence="1">
    <location>
        <begin position="61"/>
        <end position="83"/>
    </location>
</feature>
<evidence type="ECO:0000313" key="4">
    <source>
        <dbReference type="Proteomes" id="UP001597183"/>
    </source>
</evidence>
<feature type="transmembrane region" description="Helical" evidence="1">
    <location>
        <begin position="338"/>
        <end position="358"/>
    </location>
</feature>
<organism evidence="3 4">
    <name type="scientific">Actinoplanes sichuanensis</name>
    <dbReference type="NCBI Taxonomy" id="512349"/>
    <lineage>
        <taxon>Bacteria</taxon>
        <taxon>Bacillati</taxon>
        <taxon>Actinomycetota</taxon>
        <taxon>Actinomycetes</taxon>
        <taxon>Micromonosporales</taxon>
        <taxon>Micromonosporaceae</taxon>
        <taxon>Actinoplanes</taxon>
    </lineage>
</organism>
<feature type="transmembrane region" description="Helical" evidence="1">
    <location>
        <begin position="104"/>
        <end position="123"/>
    </location>
</feature>
<comment type="caution">
    <text evidence="3">The sequence shown here is derived from an EMBL/GenBank/DDBJ whole genome shotgun (WGS) entry which is preliminary data.</text>
</comment>
<sequence>MSLVARIEAATPEHRDRTIDGLRAVAIVGVVVGHWLVSALVSDPTRPSDWHGASPLPDRPALIPVTWLLQTLGLFFFAGGFAAARADGGHRALVTRVARLGRPVLVLAAVWVPAWLLLSAVGAPDDTLHVVRSLLVHPMWFLLVFLTLTGFAPLLRTAVTRYRLWSLVLPLALVAVSDVTRHLDAAAWLHPVATVAGWAAPYLLGIALAQDALPRRAGLVLLPAGVVTGALLVLVAGYPASAVGVPGDGWSNLDPPSLFAAALAAAQLGVFLLVRDRLAGWLRRPIVWAPVAGLNLMAMTVYCWHQSALLLVGFAGMLAGPLPGLLDEPAGAWPVHRLLWLPVFALVLAGLCAIFHRVTPSRRPPP</sequence>
<evidence type="ECO:0000256" key="1">
    <source>
        <dbReference type="SAM" id="Phobius"/>
    </source>
</evidence>
<dbReference type="Proteomes" id="UP001597183">
    <property type="component" value="Unassembled WGS sequence"/>
</dbReference>
<keyword evidence="1" id="KW-1133">Transmembrane helix</keyword>
<protein>
    <submittedName>
        <fullName evidence="3">Acyltransferase</fullName>
        <ecNumber evidence="3">2.3.1.-</ecNumber>
    </submittedName>
</protein>
<reference evidence="4" key="1">
    <citation type="journal article" date="2019" name="Int. J. Syst. Evol. Microbiol.">
        <title>The Global Catalogue of Microorganisms (GCM) 10K type strain sequencing project: providing services to taxonomists for standard genome sequencing and annotation.</title>
        <authorList>
            <consortium name="The Broad Institute Genomics Platform"/>
            <consortium name="The Broad Institute Genome Sequencing Center for Infectious Disease"/>
            <person name="Wu L."/>
            <person name="Ma J."/>
        </authorList>
    </citation>
    <scope>NUCLEOTIDE SEQUENCE [LARGE SCALE GENOMIC DNA]</scope>
    <source>
        <strain evidence="4">CCM 7526</strain>
    </source>
</reference>
<keyword evidence="3" id="KW-0808">Transferase</keyword>
<keyword evidence="4" id="KW-1185">Reference proteome</keyword>
<gene>
    <name evidence="3" type="ORF">ACFQ5G_48030</name>
</gene>
<dbReference type="EC" id="2.3.1.-" evidence="3"/>